<protein>
    <submittedName>
        <fullName evidence="2">Uncharacterized protein</fullName>
    </submittedName>
</protein>
<dbReference type="EMBL" id="QJSA01000005">
    <property type="protein sequence ID" value="RHW21732.1"/>
    <property type="molecule type" value="Genomic_DNA"/>
</dbReference>
<reference evidence="2 3" key="1">
    <citation type="submission" date="2018-06" db="EMBL/GenBank/DDBJ databases">
        <title>Pseudomonas jilinensis sp. nov., isolated from the production water of Jilin Oilfield in China.</title>
        <authorList>
            <person name="Wang J."/>
        </authorList>
    </citation>
    <scope>NUCLEOTIDE SEQUENCE [LARGE SCALE GENOMIC DNA]</scope>
    <source>
        <strain evidence="2 3">JS15-10A1</strain>
    </source>
</reference>
<sequence length="704" mass="73287">MRHFNKWPLAVAVSSALVLAGCFGGSGGSSSNRSSNEGPATPEPSTSFTYVVSVDVPDSNTVAALPQGRLELVLSGVINSLIGQALAELVDSVQPGDFSLKRYSAEGDDEELEISVEQDGTTYEISSEHGPATDTYLEVSLGNVPGVSPGVSLRVPANGESLVMDPVTTLVTQQIASRLAELDQLTLDEIDEVIEQVRAIAEDPEVAAAIEAAIYSASSTDDLLDLVGQQLSAAVEELLDNATAPPASASATAASGKFNVHGLSLGLYGDEKFGGGGYLTGDFTGSPTLTFGSDTVEFQVVSESELTTEFVHQMGANAEVLFRGWTDDEPDSGTLSLDGRGILMPEFEEFGPYDQEDMPDGPDFYCVTQSNDCTDREFEAASRLLAAGPAASPLSTLIGASFSTREVLDGDNSVVVKVLNAGLEVLIREAASQPALTGRYGMIELAVDSENTVGSAFLDVGTYLLEAEFDGAGNVSFCEPLARYTFSNLAAGGTSITTETEDECATADYILASNGALILDSEDEIPSEGWLAEDGLTFVTGSRHPDMEAVLTAGGWLEQSWGNSQFLLGLKLADSNVLAGKRYRLIAAGLNADAGELGMHRVQSGSLSFDEQGQPSLSASLLTQVVTPAGLGGGSAHVPVNPGGLSMTLDSGAVSLSGTLGDDEFSASGFVRADSRVIVLNHLISGTDLALNGLMIAVCTNCED</sequence>
<accession>A0A396S232</accession>
<comment type="caution">
    <text evidence="2">The sequence shown here is derived from an EMBL/GenBank/DDBJ whole genome shotgun (WGS) entry which is preliminary data.</text>
</comment>
<evidence type="ECO:0000313" key="2">
    <source>
        <dbReference type="EMBL" id="RHW21732.1"/>
    </source>
</evidence>
<feature type="signal peptide" evidence="1">
    <location>
        <begin position="1"/>
        <end position="20"/>
    </location>
</feature>
<proteinExistence type="predicted"/>
<keyword evidence="3" id="KW-1185">Reference proteome</keyword>
<dbReference type="AlphaFoldDB" id="A0A396S232"/>
<dbReference type="Proteomes" id="UP000265745">
    <property type="component" value="Unassembled WGS sequence"/>
</dbReference>
<dbReference type="PROSITE" id="PS51257">
    <property type="entry name" value="PROKAR_LIPOPROTEIN"/>
    <property type="match status" value="1"/>
</dbReference>
<gene>
    <name evidence="2" type="ORF">C2846_07230</name>
</gene>
<evidence type="ECO:0000313" key="3">
    <source>
        <dbReference type="Proteomes" id="UP000265745"/>
    </source>
</evidence>
<name>A0A396S232_9PSED</name>
<keyword evidence="1" id="KW-0732">Signal</keyword>
<feature type="chain" id="PRO_5017192963" evidence="1">
    <location>
        <begin position="21"/>
        <end position="704"/>
    </location>
</feature>
<evidence type="ECO:0000256" key="1">
    <source>
        <dbReference type="SAM" id="SignalP"/>
    </source>
</evidence>
<organism evidence="2 3">
    <name type="scientific">Pseudomonas jilinensis</name>
    <dbReference type="NCBI Taxonomy" id="2078689"/>
    <lineage>
        <taxon>Bacteria</taxon>
        <taxon>Pseudomonadati</taxon>
        <taxon>Pseudomonadota</taxon>
        <taxon>Gammaproteobacteria</taxon>
        <taxon>Pseudomonadales</taxon>
        <taxon>Pseudomonadaceae</taxon>
        <taxon>Pseudomonas</taxon>
    </lineage>
</organism>
<dbReference type="RefSeq" id="WP_119701100.1">
    <property type="nucleotide sequence ID" value="NZ_QJSA01000005.1"/>
</dbReference>